<proteinExistence type="predicted"/>
<protein>
    <submittedName>
        <fullName evidence="3">Early protein</fullName>
    </submittedName>
</protein>
<dbReference type="EMBL" id="MN082625">
    <property type="protein sequence ID" value="QDH50347.1"/>
    <property type="molecule type" value="Genomic_DNA"/>
</dbReference>
<dbReference type="Pfam" id="PF06720">
    <property type="entry name" value="Phi-29_GP16_7"/>
    <property type="match status" value="1"/>
</dbReference>
<dbReference type="Gene3D" id="1.10.8.600">
    <property type="entry name" value="Phage phi29 replication organiser protein p16.7-like"/>
    <property type="match status" value="1"/>
</dbReference>
<feature type="coiled-coil region" evidence="1">
    <location>
        <begin position="38"/>
        <end position="72"/>
    </location>
</feature>
<evidence type="ECO:0000313" key="4">
    <source>
        <dbReference type="Proteomes" id="UP000317352"/>
    </source>
</evidence>
<keyword evidence="4" id="KW-1185">Reference proteome</keyword>
<feature type="transmembrane region" description="Helical" evidence="2">
    <location>
        <begin position="6"/>
        <end position="26"/>
    </location>
</feature>
<name>A0A514AAQ4_9CAUD</name>
<evidence type="ECO:0000256" key="2">
    <source>
        <dbReference type="SAM" id="Phobius"/>
    </source>
</evidence>
<dbReference type="GO" id="GO:0039693">
    <property type="term" value="P:viral DNA genome replication"/>
    <property type="evidence" value="ECO:0007669"/>
    <property type="project" value="InterPro"/>
</dbReference>
<evidence type="ECO:0000313" key="3">
    <source>
        <dbReference type="EMBL" id="QDH50347.1"/>
    </source>
</evidence>
<keyword evidence="1" id="KW-0175">Coiled coil</keyword>
<keyword evidence="2" id="KW-1133">Transmembrane helix</keyword>
<dbReference type="SUPFAM" id="SSF140713">
    <property type="entry name" value="Phage replication organizer domain"/>
    <property type="match status" value="1"/>
</dbReference>
<sequence length="146" mass="17117">MMELLANPWVTHIGITLFATFFGIYIGNLNSEPELDELEELAFEKSVLETEVAKLEEEVEEKKNMLYGMQDRVNELVQEHDDLTKGQSFTRVQRDVLDLYDRAGVRLSADILEELYYNRHMTTTVEVKQFIETQRANWKLENSKKL</sequence>
<dbReference type="Proteomes" id="UP000317352">
    <property type="component" value="Genome"/>
</dbReference>
<accession>A0A514AAQ4</accession>
<dbReference type="InterPro" id="IPR009595">
    <property type="entry name" value="Phage_DNA_replic_GP16.7"/>
</dbReference>
<keyword evidence="2" id="KW-0812">Transmembrane</keyword>
<keyword evidence="2" id="KW-0472">Membrane</keyword>
<organism evidence="3 4">
    <name type="scientific">Bacillus phage Karezi</name>
    <dbReference type="NCBI Taxonomy" id="2591398"/>
    <lineage>
        <taxon>Viruses</taxon>
        <taxon>Duplodnaviria</taxon>
        <taxon>Heunggongvirae</taxon>
        <taxon>Uroviricota</taxon>
        <taxon>Caudoviricetes</taxon>
        <taxon>Salasmaviridae</taxon>
        <taxon>Tatarstanvirinae</taxon>
        <taxon>Karezivirus</taxon>
        <taxon>Karezivirus karezi</taxon>
    </lineage>
</organism>
<evidence type="ECO:0000256" key="1">
    <source>
        <dbReference type="SAM" id="Coils"/>
    </source>
</evidence>
<gene>
    <name evidence="3" type="ORF">KAREZI_26</name>
</gene>
<dbReference type="InterPro" id="IPR037211">
    <property type="entry name" value="Phage_DNA_replic_GP16.7_sf"/>
</dbReference>
<reference evidence="3 4" key="1">
    <citation type="submission" date="2019-06" db="EMBL/GenBank/DDBJ databases">
        <authorList>
            <person name="Sanders K."/>
            <person name="Barth R."/>
            <person name="Bowles K."/>
            <person name="Glasgow G."/>
            <person name="Gloe M."/>
            <person name="Lewis H."/>
            <person name="McGough T."/>
            <person name="Nutbrown S."/>
            <person name="Romulus S."/>
            <person name="Sergiano J."/>
            <person name="Shin D."/>
            <person name="Suresh M."/>
            <person name="Johnson A."/>
            <person name="Temple L."/>
        </authorList>
    </citation>
    <scope>NUCLEOTIDE SEQUENCE [LARGE SCALE GENOMIC DNA]</scope>
</reference>